<name>A0AA86RAZ0_9EUKA</name>
<dbReference type="Pfam" id="PF05699">
    <property type="entry name" value="Dimer_Tnp_hAT"/>
    <property type="match status" value="1"/>
</dbReference>
<keyword evidence="4" id="KW-1185">Reference proteome</keyword>
<dbReference type="GO" id="GO:0046983">
    <property type="term" value="F:protein dimerization activity"/>
    <property type="evidence" value="ECO:0007669"/>
    <property type="project" value="InterPro"/>
</dbReference>
<evidence type="ECO:0000313" key="3">
    <source>
        <dbReference type="EMBL" id="CAL6080566.1"/>
    </source>
</evidence>
<proteinExistence type="predicted"/>
<evidence type="ECO:0000313" key="4">
    <source>
        <dbReference type="Proteomes" id="UP001642409"/>
    </source>
</evidence>
<evidence type="ECO:0000259" key="1">
    <source>
        <dbReference type="Pfam" id="PF05699"/>
    </source>
</evidence>
<accession>A0AA86RAZ0</accession>
<feature type="domain" description="HAT C-terminal dimerisation" evidence="1">
    <location>
        <begin position="1"/>
        <end position="45"/>
    </location>
</feature>
<dbReference type="InterPro" id="IPR008906">
    <property type="entry name" value="HATC_C_dom"/>
</dbReference>
<dbReference type="Proteomes" id="UP001642409">
    <property type="component" value="Unassembled WGS sequence"/>
</dbReference>
<dbReference type="EMBL" id="CATOUU010001153">
    <property type="protein sequence ID" value="CAI9974656.1"/>
    <property type="molecule type" value="Genomic_DNA"/>
</dbReference>
<reference evidence="3 4" key="2">
    <citation type="submission" date="2024-07" db="EMBL/GenBank/DDBJ databases">
        <authorList>
            <person name="Akdeniz Z."/>
        </authorList>
    </citation>
    <scope>NUCLEOTIDE SEQUENCE [LARGE SCALE GENOMIC DNA]</scope>
</reference>
<gene>
    <name evidence="3" type="ORF">HINF_LOCUS59927</name>
    <name evidence="2" type="ORF">HINF_LOCUS62301</name>
</gene>
<reference evidence="2" key="1">
    <citation type="submission" date="2023-06" db="EMBL/GenBank/DDBJ databases">
        <authorList>
            <person name="Kurt Z."/>
        </authorList>
    </citation>
    <scope>NUCLEOTIDE SEQUENCE</scope>
</reference>
<protein>
    <submittedName>
        <fullName evidence="2">C-terminal dimerisation domain</fullName>
    </submittedName>
    <submittedName>
        <fullName evidence="3">HAT</fullName>
    </submittedName>
</protein>
<comment type="caution">
    <text evidence="2">The sequence shown here is derived from an EMBL/GenBank/DDBJ whole genome shotgun (WGS) entry which is preliminary data.</text>
</comment>
<dbReference type="EMBL" id="CAXDID020000347">
    <property type="protein sequence ID" value="CAL6080566.1"/>
    <property type="molecule type" value="Genomic_DNA"/>
</dbReference>
<evidence type="ECO:0000313" key="2">
    <source>
        <dbReference type="EMBL" id="CAI9974656.1"/>
    </source>
</evidence>
<dbReference type="AlphaFoldDB" id="A0AA86RAZ0"/>
<organism evidence="2">
    <name type="scientific">Hexamita inflata</name>
    <dbReference type="NCBI Taxonomy" id="28002"/>
    <lineage>
        <taxon>Eukaryota</taxon>
        <taxon>Metamonada</taxon>
        <taxon>Diplomonadida</taxon>
        <taxon>Hexamitidae</taxon>
        <taxon>Hexamitinae</taxon>
        <taxon>Hexamita</taxon>
    </lineage>
</organism>
<sequence length="69" mass="8433">MCRIMECLVVSEAEIERVNSHMRRQLHYQRSRLLPKTIENILYIKYSQYSWEQFIEKTENDVINAINQE</sequence>